<organism evidence="3 4">
    <name type="scientific">Candidatus Ornithobacterium hominis</name>
    <dbReference type="NCBI Taxonomy" id="2497989"/>
    <lineage>
        <taxon>Bacteria</taxon>
        <taxon>Pseudomonadati</taxon>
        <taxon>Bacteroidota</taxon>
        <taxon>Flavobacteriia</taxon>
        <taxon>Flavobacteriales</taxon>
        <taxon>Weeksellaceae</taxon>
        <taxon>Ornithobacterium</taxon>
    </lineage>
</organism>
<evidence type="ECO:0000313" key="3">
    <source>
        <dbReference type="EMBL" id="SZD71205.1"/>
    </source>
</evidence>
<protein>
    <submittedName>
        <fullName evidence="3">Domain of uncharacterized function (DUF477)</fullName>
    </submittedName>
</protein>
<evidence type="ECO:0000259" key="2">
    <source>
        <dbReference type="Pfam" id="PF04536"/>
    </source>
</evidence>
<keyword evidence="4" id="KW-1185">Reference proteome</keyword>
<dbReference type="InterPro" id="IPR007621">
    <property type="entry name" value="TPM_dom"/>
</dbReference>
<evidence type="ECO:0000313" key="4">
    <source>
        <dbReference type="Proteomes" id="UP000262142"/>
    </source>
</evidence>
<name>A0A383TUG4_9FLAO</name>
<dbReference type="AlphaFoldDB" id="A0A383TUG4"/>
<dbReference type="PANTHER" id="PTHR30373">
    <property type="entry name" value="UPF0603 PROTEIN YGCG"/>
    <property type="match status" value="1"/>
</dbReference>
<dbReference type="Pfam" id="PF04536">
    <property type="entry name" value="TPM_phosphatase"/>
    <property type="match status" value="1"/>
</dbReference>
<proteinExistence type="predicted"/>
<sequence length="273" mass="30127">MIEMSYPMKSAMANKILSLFVFIFSSISLWGQYDIPEKPTSDQSLIFDYSESVLLNSEEKQRLNQKLIDYERGTSTQIIIVLIKSLQGEDENQLAANWAHKWGIGQKGKDNGLIILVSQQERRISIQNGYGLEEFMTDAMSRRIIYNYIIPEFKQGNYYAGLDKGTEAIINILEGKFVEEGNGSPQNEDGFNSIIIILFIILFLYFIFRNHRGGGGNGKKRSSRDVIFTDFGRSVWIPRTGGFGSSRGGSFGGGGFGGFGGGGFGGGGASGGW</sequence>
<keyword evidence="1" id="KW-1133">Transmembrane helix</keyword>
<dbReference type="EMBL" id="UNSC01000001">
    <property type="protein sequence ID" value="SZD71205.1"/>
    <property type="molecule type" value="Genomic_DNA"/>
</dbReference>
<dbReference type="PANTHER" id="PTHR30373:SF2">
    <property type="entry name" value="UPF0603 PROTEIN YGCG"/>
    <property type="match status" value="1"/>
</dbReference>
<accession>A0A383TUG4</accession>
<reference evidence="3 4" key="1">
    <citation type="submission" date="2018-09" db="EMBL/GenBank/DDBJ databases">
        <authorList>
            <consortium name="Pathogen Informatics"/>
        </authorList>
    </citation>
    <scope>NUCLEOTIDE SEQUENCE [LARGE SCALE GENOMIC DNA]</scope>
    <source>
        <strain evidence="3 4">OH-22767</strain>
    </source>
</reference>
<keyword evidence="1" id="KW-0472">Membrane</keyword>
<keyword evidence="1" id="KW-0812">Transmembrane</keyword>
<dbReference type="Gene3D" id="3.10.310.50">
    <property type="match status" value="1"/>
</dbReference>
<evidence type="ECO:0000256" key="1">
    <source>
        <dbReference type="SAM" id="Phobius"/>
    </source>
</evidence>
<feature type="domain" description="TPM" evidence="2">
    <location>
        <begin position="54"/>
        <end position="171"/>
    </location>
</feature>
<dbReference type="Proteomes" id="UP000262142">
    <property type="component" value="Unassembled WGS sequence"/>
</dbReference>
<feature type="transmembrane region" description="Helical" evidence="1">
    <location>
        <begin position="190"/>
        <end position="208"/>
    </location>
</feature>
<gene>
    <name evidence="3" type="ORF">SAMEA104719789_00300</name>
</gene>